<sequence length="343" mass="39504">MFNSICPNGTLHLGYAAEYFPYFYEKDNGEFSGIVFSLFRTLSRQFGCNRTEVHKFPKQRMNNSYEVFDGAVDRGEVLTALDTSWLRVTDILFMEKEQKEVLTSDFSFYAVFPIEILALCIVSWIFYCCVGYIHRKMSACQHNVVIATLDLFRMLLIQYSIVIIFVIYQANFNGTTLILSFSATTLPIMLEDLKTGTVVLIGSHSPAMCEEYIDECLRRVCDDTSRVGLSYEDNLYSFHAEKALSSNCQLVEIPLHRGESTGIGWLTERIRNGYSYNYLISRNYSRTVMDAINFHLLSTYNMNNRKSVLRYIEWKYALAAGHSQEKEITMRTLSPTLAISFQK</sequence>
<dbReference type="Proteomes" id="UP000005239">
    <property type="component" value="Unassembled WGS sequence"/>
</dbReference>
<proteinExistence type="predicted"/>
<dbReference type="AlphaFoldDB" id="A0A2A6CQ07"/>
<reference evidence="1" key="2">
    <citation type="submission" date="2022-06" db="UniProtKB">
        <authorList>
            <consortium name="EnsemblMetazoa"/>
        </authorList>
    </citation>
    <scope>IDENTIFICATION</scope>
    <source>
        <strain evidence="1">PS312</strain>
    </source>
</reference>
<accession>A0A8R1U6L2</accession>
<protein>
    <submittedName>
        <fullName evidence="1">Uncharacterized protein</fullName>
    </submittedName>
</protein>
<evidence type="ECO:0000313" key="1">
    <source>
        <dbReference type="EnsemblMetazoa" id="PPA05576.1"/>
    </source>
</evidence>
<organism evidence="1 2">
    <name type="scientific">Pristionchus pacificus</name>
    <name type="common">Parasitic nematode worm</name>
    <dbReference type="NCBI Taxonomy" id="54126"/>
    <lineage>
        <taxon>Eukaryota</taxon>
        <taxon>Metazoa</taxon>
        <taxon>Ecdysozoa</taxon>
        <taxon>Nematoda</taxon>
        <taxon>Chromadorea</taxon>
        <taxon>Rhabditida</taxon>
        <taxon>Rhabditina</taxon>
        <taxon>Diplogasteromorpha</taxon>
        <taxon>Diplogasteroidea</taxon>
        <taxon>Neodiplogasteridae</taxon>
        <taxon>Pristionchus</taxon>
    </lineage>
</organism>
<evidence type="ECO:0000313" key="2">
    <source>
        <dbReference type="Proteomes" id="UP000005239"/>
    </source>
</evidence>
<gene>
    <name evidence="1" type="primary">WBGene00095130</name>
</gene>
<dbReference type="EnsemblMetazoa" id="PPA05576.1">
    <property type="protein sequence ID" value="PPA05576.1"/>
    <property type="gene ID" value="WBGene00095130"/>
</dbReference>
<name>A0A2A6CQ07_PRIPA</name>
<keyword evidence="2" id="KW-1185">Reference proteome</keyword>
<reference evidence="2" key="1">
    <citation type="journal article" date="2008" name="Nat. Genet.">
        <title>The Pristionchus pacificus genome provides a unique perspective on nematode lifestyle and parasitism.</title>
        <authorList>
            <person name="Dieterich C."/>
            <person name="Clifton S.W."/>
            <person name="Schuster L.N."/>
            <person name="Chinwalla A."/>
            <person name="Delehaunty K."/>
            <person name="Dinkelacker I."/>
            <person name="Fulton L."/>
            <person name="Fulton R."/>
            <person name="Godfrey J."/>
            <person name="Minx P."/>
            <person name="Mitreva M."/>
            <person name="Roeseler W."/>
            <person name="Tian H."/>
            <person name="Witte H."/>
            <person name="Yang S.P."/>
            <person name="Wilson R.K."/>
            <person name="Sommer R.J."/>
        </authorList>
    </citation>
    <scope>NUCLEOTIDE SEQUENCE [LARGE SCALE GENOMIC DNA]</scope>
    <source>
        <strain evidence="2">PS312</strain>
    </source>
</reference>
<accession>A0A2A6CQ07</accession>